<dbReference type="InterPro" id="IPR036388">
    <property type="entry name" value="WH-like_DNA-bd_sf"/>
</dbReference>
<evidence type="ECO:0000313" key="7">
    <source>
        <dbReference type="Proteomes" id="UP001172728"/>
    </source>
</evidence>
<feature type="domain" description="IclR-ED" evidence="5">
    <location>
        <begin position="69"/>
        <end position="252"/>
    </location>
</feature>
<evidence type="ECO:0000313" key="6">
    <source>
        <dbReference type="EMBL" id="MDN4475546.1"/>
    </source>
</evidence>
<accession>A0ABT8G8T5</accession>
<dbReference type="RefSeq" id="WP_301132716.1">
    <property type="nucleotide sequence ID" value="NZ_JAUHPW010000004.1"/>
</dbReference>
<protein>
    <submittedName>
        <fullName evidence="6">IclR family transcriptional regulator</fullName>
    </submittedName>
</protein>
<keyword evidence="1" id="KW-0805">Transcription regulation</keyword>
<evidence type="ECO:0000256" key="1">
    <source>
        <dbReference type="ARBA" id="ARBA00023015"/>
    </source>
</evidence>
<comment type="caution">
    <text evidence="6">The sequence shown here is derived from an EMBL/GenBank/DDBJ whole genome shotgun (WGS) entry which is preliminary data.</text>
</comment>
<sequence length="253" mass="26361">MAEQGAQVVARVGAVLRELSAAAGEPATTSRVAQATGLTRPTAHRLLSALAGEGLVDRDAGGGWVLGPEAYILGAVAADRYDITELARDAVREVARATGESAFLSARRGDESVCLLREEGSFPLRSHVLYEGIRFPLGVASAGLAMLAMLPDAEREAYLARADLVDGWGPAHAAGPLRARLAAGRATGYVVNPGLIVEGSWGMAAAVFDAAGRPAWALSATGVESRFGADRQGEIGRVLLEQAHAVTQRLRAR</sequence>
<evidence type="ECO:0000259" key="5">
    <source>
        <dbReference type="PROSITE" id="PS51078"/>
    </source>
</evidence>
<dbReference type="Gene3D" id="3.30.450.40">
    <property type="match status" value="1"/>
</dbReference>
<dbReference type="InterPro" id="IPR029016">
    <property type="entry name" value="GAF-like_dom_sf"/>
</dbReference>
<feature type="domain" description="HTH iclR-type" evidence="4">
    <location>
        <begin position="6"/>
        <end position="68"/>
    </location>
</feature>
<evidence type="ECO:0000259" key="4">
    <source>
        <dbReference type="PROSITE" id="PS51077"/>
    </source>
</evidence>
<dbReference type="Pfam" id="PF01614">
    <property type="entry name" value="IclR_C"/>
    <property type="match status" value="1"/>
</dbReference>
<keyword evidence="7" id="KW-1185">Reference proteome</keyword>
<organism evidence="6 7">
    <name type="scientific">Demequina litoralis</name>
    <dbReference type="NCBI Taxonomy" id="3051660"/>
    <lineage>
        <taxon>Bacteria</taxon>
        <taxon>Bacillati</taxon>
        <taxon>Actinomycetota</taxon>
        <taxon>Actinomycetes</taxon>
        <taxon>Micrococcales</taxon>
        <taxon>Demequinaceae</taxon>
        <taxon>Demequina</taxon>
    </lineage>
</organism>
<evidence type="ECO:0000256" key="3">
    <source>
        <dbReference type="ARBA" id="ARBA00023163"/>
    </source>
</evidence>
<dbReference type="Pfam" id="PF09339">
    <property type="entry name" value="HTH_IclR"/>
    <property type="match status" value="1"/>
</dbReference>
<proteinExistence type="predicted"/>
<dbReference type="Proteomes" id="UP001172728">
    <property type="component" value="Unassembled WGS sequence"/>
</dbReference>
<dbReference type="InterPro" id="IPR014757">
    <property type="entry name" value="Tscrpt_reg_IclR_C"/>
</dbReference>
<dbReference type="EMBL" id="JAUHPW010000004">
    <property type="protein sequence ID" value="MDN4475546.1"/>
    <property type="molecule type" value="Genomic_DNA"/>
</dbReference>
<dbReference type="PANTHER" id="PTHR30136:SF39">
    <property type="entry name" value="TRANSCRIPTIONAL REGULATORY PROTEIN"/>
    <property type="match status" value="1"/>
</dbReference>
<gene>
    <name evidence="6" type="ORF">QQX09_06735</name>
</gene>
<dbReference type="PROSITE" id="PS51078">
    <property type="entry name" value="ICLR_ED"/>
    <property type="match status" value="1"/>
</dbReference>
<dbReference type="PANTHER" id="PTHR30136">
    <property type="entry name" value="HELIX-TURN-HELIX TRANSCRIPTIONAL REGULATOR, ICLR FAMILY"/>
    <property type="match status" value="1"/>
</dbReference>
<dbReference type="InterPro" id="IPR036390">
    <property type="entry name" value="WH_DNA-bd_sf"/>
</dbReference>
<reference evidence="6" key="1">
    <citation type="submission" date="2023-06" db="EMBL/GenBank/DDBJ databases">
        <title>Sysu t00192.</title>
        <authorList>
            <person name="Gao L."/>
            <person name="Fang B.-Z."/>
            <person name="Li W.-J."/>
        </authorList>
    </citation>
    <scope>NUCLEOTIDE SEQUENCE</scope>
    <source>
        <strain evidence="6">SYSU T00192</strain>
    </source>
</reference>
<dbReference type="InterPro" id="IPR050707">
    <property type="entry name" value="HTH_MetabolicPath_Reg"/>
</dbReference>
<dbReference type="Gene3D" id="1.10.10.10">
    <property type="entry name" value="Winged helix-like DNA-binding domain superfamily/Winged helix DNA-binding domain"/>
    <property type="match status" value="1"/>
</dbReference>
<dbReference type="SMART" id="SM00346">
    <property type="entry name" value="HTH_ICLR"/>
    <property type="match status" value="1"/>
</dbReference>
<name>A0ABT8G8T5_9MICO</name>
<dbReference type="SUPFAM" id="SSF46785">
    <property type="entry name" value="Winged helix' DNA-binding domain"/>
    <property type="match status" value="1"/>
</dbReference>
<keyword evidence="2" id="KW-0238">DNA-binding</keyword>
<evidence type="ECO:0000256" key="2">
    <source>
        <dbReference type="ARBA" id="ARBA00023125"/>
    </source>
</evidence>
<dbReference type="InterPro" id="IPR005471">
    <property type="entry name" value="Tscrpt_reg_IclR_N"/>
</dbReference>
<keyword evidence="3" id="KW-0804">Transcription</keyword>
<dbReference type="PROSITE" id="PS51077">
    <property type="entry name" value="HTH_ICLR"/>
    <property type="match status" value="1"/>
</dbReference>
<dbReference type="SUPFAM" id="SSF55781">
    <property type="entry name" value="GAF domain-like"/>
    <property type="match status" value="1"/>
</dbReference>